<evidence type="ECO:0000313" key="2">
    <source>
        <dbReference type="EMBL" id="MBD1544870.1"/>
    </source>
</evidence>
<accession>A0A926S4A5</accession>
<dbReference type="AlphaFoldDB" id="A0A926S4A5"/>
<dbReference type="InterPro" id="IPR029032">
    <property type="entry name" value="AhpD-like"/>
</dbReference>
<sequence>MADQKSNYDLGLELRRKMFGPQGADDQIDNASDYMAPLQDIVTRICFGEGWQRPVLDKKTRSLLTLAMLTAMGRTHEIKIHTRGAIANGATREELRELFLHSYLYCGIPMMVDAMRASDEVLTELEAK</sequence>
<dbReference type="GO" id="GO:0051920">
    <property type="term" value="F:peroxiredoxin activity"/>
    <property type="evidence" value="ECO:0007669"/>
    <property type="project" value="InterPro"/>
</dbReference>
<dbReference type="Pfam" id="PF02627">
    <property type="entry name" value="CMD"/>
    <property type="match status" value="1"/>
</dbReference>
<dbReference type="Gene3D" id="1.20.1290.10">
    <property type="entry name" value="AhpD-like"/>
    <property type="match status" value="1"/>
</dbReference>
<comment type="caution">
    <text evidence="2">The sequence shown here is derived from an EMBL/GenBank/DDBJ whole genome shotgun (WGS) entry which is preliminary data.</text>
</comment>
<feature type="domain" description="Carboxymuconolactone decarboxylase-like" evidence="1">
    <location>
        <begin position="38"/>
        <end position="119"/>
    </location>
</feature>
<dbReference type="Proteomes" id="UP000598467">
    <property type="component" value="Unassembled WGS sequence"/>
</dbReference>
<dbReference type="RefSeq" id="WP_190289551.1">
    <property type="nucleotide sequence ID" value="NZ_JABFCZ010000002.1"/>
</dbReference>
<protein>
    <submittedName>
        <fullName evidence="2">4-carboxymuconolactone decarboxylase</fullName>
    </submittedName>
</protein>
<dbReference type="PANTHER" id="PTHR33570">
    <property type="entry name" value="4-CARBOXYMUCONOLACTONE DECARBOXYLASE FAMILY PROTEIN"/>
    <property type="match status" value="1"/>
</dbReference>
<dbReference type="InterPro" id="IPR052512">
    <property type="entry name" value="4CMD/NDH-1_regulator"/>
</dbReference>
<gene>
    <name evidence="2" type="ORF">HK439_01230</name>
</gene>
<evidence type="ECO:0000259" key="1">
    <source>
        <dbReference type="Pfam" id="PF02627"/>
    </source>
</evidence>
<dbReference type="InterPro" id="IPR003779">
    <property type="entry name" value="CMD-like"/>
</dbReference>
<proteinExistence type="predicted"/>
<name>A0A926S4A5_9HYPH</name>
<dbReference type="PANTHER" id="PTHR33570:SF2">
    <property type="entry name" value="CARBOXYMUCONOLACTONE DECARBOXYLASE-LIKE DOMAIN-CONTAINING PROTEIN"/>
    <property type="match status" value="1"/>
</dbReference>
<organism evidence="2 3">
    <name type="scientific">Roseibium aggregatum</name>
    <dbReference type="NCBI Taxonomy" id="187304"/>
    <lineage>
        <taxon>Bacteria</taxon>
        <taxon>Pseudomonadati</taxon>
        <taxon>Pseudomonadota</taxon>
        <taxon>Alphaproteobacteria</taxon>
        <taxon>Hyphomicrobiales</taxon>
        <taxon>Stappiaceae</taxon>
        <taxon>Roseibium</taxon>
    </lineage>
</organism>
<dbReference type="SUPFAM" id="SSF69118">
    <property type="entry name" value="AhpD-like"/>
    <property type="match status" value="1"/>
</dbReference>
<evidence type="ECO:0000313" key="3">
    <source>
        <dbReference type="Proteomes" id="UP000598467"/>
    </source>
</evidence>
<dbReference type="EMBL" id="JABFCZ010000002">
    <property type="protein sequence ID" value="MBD1544870.1"/>
    <property type="molecule type" value="Genomic_DNA"/>
</dbReference>
<reference evidence="2" key="1">
    <citation type="submission" date="2020-05" db="EMBL/GenBank/DDBJ databases">
        <title>Identification of trans-AT polyketide cluster in two marine bacteria, producers of a novel glutaramide-containing polyketide sesbanimide D and analogs.</title>
        <authorList>
            <person name="Kacar D."/>
            <person name="Rodriguez P."/>
            <person name="Canedo L."/>
            <person name="Gonzalez E."/>
            <person name="Galan B."/>
            <person name="De La Calle F."/>
            <person name="Garcia J.L."/>
        </authorList>
    </citation>
    <scope>NUCLEOTIDE SEQUENCE</scope>
    <source>
        <strain evidence="2">PHM038</strain>
    </source>
</reference>